<dbReference type="AlphaFoldDB" id="A0A1G5V4J2"/>
<dbReference type="RefSeq" id="WP_143019373.1">
    <property type="nucleotide sequence ID" value="NZ_FMXM01000002.1"/>
</dbReference>
<organism evidence="1 2">
    <name type="scientific">Mesorhizobium qingshengii</name>
    <dbReference type="NCBI Taxonomy" id="1165689"/>
    <lineage>
        <taxon>Bacteria</taxon>
        <taxon>Pseudomonadati</taxon>
        <taxon>Pseudomonadota</taxon>
        <taxon>Alphaproteobacteria</taxon>
        <taxon>Hyphomicrobiales</taxon>
        <taxon>Phyllobacteriaceae</taxon>
        <taxon>Mesorhizobium</taxon>
    </lineage>
</organism>
<gene>
    <name evidence="1" type="ORF">SAMN02927914_00226</name>
</gene>
<name>A0A1G5V4J2_9HYPH</name>
<reference evidence="1 2" key="1">
    <citation type="submission" date="2016-10" db="EMBL/GenBank/DDBJ databases">
        <authorList>
            <person name="de Groot N.N."/>
        </authorList>
    </citation>
    <scope>NUCLEOTIDE SEQUENCE [LARGE SCALE GENOMIC DNA]</scope>
    <source>
        <strain evidence="1 2">CGMCC 1.12097</strain>
    </source>
</reference>
<proteinExistence type="predicted"/>
<accession>A0A1G5V4J2</accession>
<dbReference type="Proteomes" id="UP000198588">
    <property type="component" value="Unassembled WGS sequence"/>
</dbReference>
<sequence length="80" mass="8359">MSKPATYWSDRAEAADEARKEQQIAAARNLIVAGIEMAFQISGSGLQAIEEVETALSGWLAAHNAVLATEAAAIETQGSA</sequence>
<evidence type="ECO:0000313" key="1">
    <source>
        <dbReference type="EMBL" id="SDA40316.1"/>
    </source>
</evidence>
<dbReference type="STRING" id="1165689.SAMN02927914_00226"/>
<evidence type="ECO:0000313" key="2">
    <source>
        <dbReference type="Proteomes" id="UP000198588"/>
    </source>
</evidence>
<dbReference type="EMBL" id="FMXM01000002">
    <property type="protein sequence ID" value="SDA40316.1"/>
    <property type="molecule type" value="Genomic_DNA"/>
</dbReference>
<protein>
    <submittedName>
        <fullName evidence="1">Uncharacterized protein</fullName>
    </submittedName>
</protein>